<gene>
    <name evidence="2" type="ORF">ACFQ16_05085</name>
</gene>
<dbReference type="Pfam" id="PF01370">
    <property type="entry name" value="Epimerase"/>
    <property type="match status" value="1"/>
</dbReference>
<accession>A0ABW3FKT8</accession>
<dbReference type="CDD" id="cd05262">
    <property type="entry name" value="SDR_a7"/>
    <property type="match status" value="1"/>
</dbReference>
<comment type="caution">
    <text evidence="2">The sequence shown here is derived from an EMBL/GenBank/DDBJ whole genome shotgun (WGS) entry which is preliminary data.</text>
</comment>
<dbReference type="InterPro" id="IPR036291">
    <property type="entry name" value="NAD(P)-bd_dom_sf"/>
</dbReference>
<dbReference type="Proteomes" id="UP001597018">
    <property type="component" value="Unassembled WGS sequence"/>
</dbReference>
<protein>
    <submittedName>
        <fullName evidence="2">SDR family oxidoreductase</fullName>
    </submittedName>
</protein>
<keyword evidence="3" id="KW-1185">Reference proteome</keyword>
<dbReference type="PANTHER" id="PTHR48079">
    <property type="entry name" value="PROTEIN YEEZ"/>
    <property type="match status" value="1"/>
</dbReference>
<evidence type="ECO:0000259" key="1">
    <source>
        <dbReference type="Pfam" id="PF01370"/>
    </source>
</evidence>
<evidence type="ECO:0000313" key="2">
    <source>
        <dbReference type="EMBL" id="MFD0919112.1"/>
    </source>
</evidence>
<evidence type="ECO:0000313" key="3">
    <source>
        <dbReference type="Proteomes" id="UP001597018"/>
    </source>
</evidence>
<dbReference type="InterPro" id="IPR051783">
    <property type="entry name" value="NAD(P)-dependent_oxidoreduct"/>
</dbReference>
<feature type="domain" description="NAD-dependent epimerase/dehydratase" evidence="1">
    <location>
        <begin position="3"/>
        <end position="214"/>
    </location>
</feature>
<dbReference type="Gene3D" id="3.40.50.720">
    <property type="entry name" value="NAD(P)-binding Rossmann-like Domain"/>
    <property type="match status" value="1"/>
</dbReference>
<name>A0ABW3FKT8_9PSEU</name>
<proteinExistence type="predicted"/>
<sequence length="310" mass="31745">MRVFVTGASGWVGSAVVPELVAAGHEVTGLARSEASAAAVKAAGATEVRGSIDDLDVLRGAAAASDAVVHLAFPVDLALAGRMEDAVAADVATIEAMGEALPSGGAFAIATGTAGLARNGIPATERDRPSADAPIAARQPSDDAALALADRGLRPLVLRLAPSNHGEGDNGFVPALIQIARKTGVSGYPGDGSSRWSAVHVRDTARLFRLAIEVAPSGYLHAVAEEGISLREIAEVIGRHLGLPVQSVPMDQVDEHFGFLGMFLKPDTPVSNAITRQVTGWTPTEPGLIEDLDKGHYFSPGANGAESTAG</sequence>
<dbReference type="InterPro" id="IPR001509">
    <property type="entry name" value="Epimerase_deHydtase"/>
</dbReference>
<dbReference type="SUPFAM" id="SSF51735">
    <property type="entry name" value="NAD(P)-binding Rossmann-fold domains"/>
    <property type="match status" value="1"/>
</dbReference>
<reference evidence="3" key="1">
    <citation type="journal article" date="2019" name="Int. J. Syst. Evol. Microbiol.">
        <title>The Global Catalogue of Microorganisms (GCM) 10K type strain sequencing project: providing services to taxonomists for standard genome sequencing and annotation.</title>
        <authorList>
            <consortium name="The Broad Institute Genomics Platform"/>
            <consortium name="The Broad Institute Genome Sequencing Center for Infectious Disease"/>
            <person name="Wu L."/>
            <person name="Ma J."/>
        </authorList>
    </citation>
    <scope>NUCLEOTIDE SEQUENCE [LARGE SCALE GENOMIC DNA]</scope>
    <source>
        <strain evidence="3">CCUG 56401</strain>
    </source>
</reference>
<dbReference type="PANTHER" id="PTHR48079:SF6">
    <property type="entry name" value="NAD(P)-BINDING DOMAIN-CONTAINING PROTEIN-RELATED"/>
    <property type="match status" value="1"/>
</dbReference>
<dbReference type="RefSeq" id="WP_263254027.1">
    <property type="nucleotide sequence ID" value="NZ_BAABLT010000033.1"/>
</dbReference>
<organism evidence="2 3">
    <name type="scientific">Saccharopolyspora rosea</name>
    <dbReference type="NCBI Taxonomy" id="524884"/>
    <lineage>
        <taxon>Bacteria</taxon>
        <taxon>Bacillati</taxon>
        <taxon>Actinomycetota</taxon>
        <taxon>Actinomycetes</taxon>
        <taxon>Pseudonocardiales</taxon>
        <taxon>Pseudonocardiaceae</taxon>
        <taxon>Saccharopolyspora</taxon>
    </lineage>
</organism>
<dbReference type="EMBL" id="JBHTIW010000002">
    <property type="protein sequence ID" value="MFD0919112.1"/>
    <property type="molecule type" value="Genomic_DNA"/>
</dbReference>